<dbReference type="InterPro" id="IPR011009">
    <property type="entry name" value="Kinase-like_dom_sf"/>
</dbReference>
<accession>A0A8J3JCT1</accession>
<proteinExistence type="predicted"/>
<keyword evidence="3" id="KW-1185">Reference proteome</keyword>
<feature type="domain" description="Aminoglycoside phosphotransferase" evidence="1">
    <location>
        <begin position="32"/>
        <end position="293"/>
    </location>
</feature>
<name>A0A8J3JCT1_9ACTN</name>
<evidence type="ECO:0000259" key="1">
    <source>
        <dbReference type="Pfam" id="PF01636"/>
    </source>
</evidence>
<dbReference type="SUPFAM" id="SSF56112">
    <property type="entry name" value="Protein kinase-like (PK-like)"/>
    <property type="match status" value="1"/>
</dbReference>
<comment type="caution">
    <text evidence="2">The sequence shown here is derived from an EMBL/GenBank/DDBJ whole genome shotgun (WGS) entry which is preliminary data.</text>
</comment>
<dbReference type="InterPro" id="IPR002575">
    <property type="entry name" value="Aminoglycoside_PTrfase"/>
</dbReference>
<evidence type="ECO:0000313" key="2">
    <source>
        <dbReference type="EMBL" id="GID16030.1"/>
    </source>
</evidence>
<gene>
    <name evidence="2" type="ORF">Aru02nite_69190</name>
</gene>
<dbReference type="AlphaFoldDB" id="A0A8J3JCT1"/>
<dbReference type="RefSeq" id="WP_203664590.1">
    <property type="nucleotide sequence ID" value="NZ_BAAAZM010000026.1"/>
</dbReference>
<dbReference type="Pfam" id="PF01636">
    <property type="entry name" value="APH"/>
    <property type="match status" value="1"/>
</dbReference>
<protein>
    <recommendedName>
        <fullName evidence="1">Aminoglycoside phosphotransferase domain-containing protein</fullName>
    </recommendedName>
</protein>
<dbReference type="InterPro" id="IPR051678">
    <property type="entry name" value="AGP_Transferase"/>
</dbReference>
<dbReference type="PANTHER" id="PTHR21310:SF15">
    <property type="entry name" value="AMINOGLYCOSIDE PHOSPHOTRANSFERASE DOMAIN-CONTAINING PROTEIN"/>
    <property type="match status" value="1"/>
</dbReference>
<dbReference type="PANTHER" id="PTHR21310">
    <property type="entry name" value="AMINOGLYCOSIDE PHOSPHOTRANSFERASE-RELATED-RELATED"/>
    <property type="match status" value="1"/>
</dbReference>
<dbReference type="Gene3D" id="3.90.1200.10">
    <property type="match status" value="1"/>
</dbReference>
<reference evidence="2" key="1">
    <citation type="submission" date="2021-01" db="EMBL/GenBank/DDBJ databases">
        <title>Whole genome shotgun sequence of Actinocatenispora rupis NBRC 107355.</title>
        <authorList>
            <person name="Komaki H."/>
            <person name="Tamura T."/>
        </authorList>
    </citation>
    <scope>NUCLEOTIDE SEQUENCE</scope>
    <source>
        <strain evidence="2">NBRC 107355</strain>
    </source>
</reference>
<dbReference type="Proteomes" id="UP000612808">
    <property type="component" value="Unassembled WGS sequence"/>
</dbReference>
<sequence>MTIDAGPRLGRLTEDQLRRALDRFGLGALRSATPASGGHSGQNLVLSTDTGDHLLRGNPAYPWQLPTERYFADLLARRAALPAPVPYRIDPGTDVFGWSYAILPRLPGEPLPDSDVRGGLNDSGQREVAGELGRVLARAHTVTGPRPGRWRPEADDVLPFTLAGELDWPSRQPGAGPAITWRERVIRRCLGTLHGATRFGPATTPGDLAWAGRILDAAGPALDAPFTPTVVLEDFKPGNVHITGTAGRWSVSGLFDLTDAYFGDAEADLPRMLCSYLDADPALARVYLGSYVAARPARPGALARFPAYLLADRALVWSFLQRHHLRYWPETWTFTDWAGRYLDLAHPVVAELFPS</sequence>
<organism evidence="2 3">
    <name type="scientific">Actinocatenispora rupis</name>
    <dbReference type="NCBI Taxonomy" id="519421"/>
    <lineage>
        <taxon>Bacteria</taxon>
        <taxon>Bacillati</taxon>
        <taxon>Actinomycetota</taxon>
        <taxon>Actinomycetes</taxon>
        <taxon>Micromonosporales</taxon>
        <taxon>Micromonosporaceae</taxon>
        <taxon>Actinocatenispora</taxon>
    </lineage>
</organism>
<evidence type="ECO:0000313" key="3">
    <source>
        <dbReference type="Proteomes" id="UP000612808"/>
    </source>
</evidence>
<dbReference type="EMBL" id="BOMB01000051">
    <property type="protein sequence ID" value="GID16030.1"/>
    <property type="molecule type" value="Genomic_DNA"/>
</dbReference>